<dbReference type="Proteomes" id="UP000284322">
    <property type="component" value="Unassembled WGS sequence"/>
</dbReference>
<evidence type="ECO:0000313" key="4">
    <source>
        <dbReference type="EMBL" id="RJX70889.1"/>
    </source>
</evidence>
<feature type="signal peptide" evidence="2">
    <location>
        <begin position="1"/>
        <end position="22"/>
    </location>
</feature>
<dbReference type="InterPro" id="IPR017439">
    <property type="entry name" value="Amidohydrolase"/>
</dbReference>
<reference evidence="4 5" key="1">
    <citation type="submission" date="2018-09" db="EMBL/GenBank/DDBJ databases">
        <title>Altererythrobacter sp.Ery1 and Ery12, the genome sequencing of novel strains in genus Alterythrobacter.</title>
        <authorList>
            <person name="Cheng H."/>
            <person name="Wu Y.-H."/>
            <person name="Fang C."/>
            <person name="Xu X.-W."/>
        </authorList>
    </citation>
    <scope>NUCLEOTIDE SEQUENCE [LARGE SCALE GENOMIC DNA]</scope>
    <source>
        <strain evidence="4 5">Ery12</strain>
    </source>
</reference>
<keyword evidence="2" id="KW-0732">Signal</keyword>
<sequence length="458" mass="48518">MKYLPQLIAAGMILSTSTIAQAAASNTDTAASTTHADSNAALAQVQATFDKNYPALEAMYKDIHEHPELAFQEKRTAAILAKKMRALGFDVTENVGKTGVVALYRNGPGPVVLIRTDMDALPMEEKTGLPYASKVQQEVDGNTYFVDHSCGHDIHMAWWVGTAEALLAMKDRWHGTLMFVAQPAEEVISGAKAMLDDGLFTRFPKPDYGFGAHIGADTLGTISVKQGVISSASDRISVRFHGVGAHGSMPDKSIDPIMQAGHFITGVQSTISRQKDPKKFGVVSVGSIHAGSVANIIPDHADLQLTLRSFDPETRKIINDGVARTAKAAADMERAPAPEVTHVYGTGSVVNDPDLAARAATVLKGALGDSRVAFIPASEPGGSASEDYSEFVAAGMPNSVYFWIGGTPPETIAKYKSEGKPVPVNHSPYFAPSPKGSIKAGIETLTLATLMVAGTDAQ</sequence>
<evidence type="ECO:0000256" key="2">
    <source>
        <dbReference type="SAM" id="SignalP"/>
    </source>
</evidence>
<dbReference type="Gene3D" id="3.30.70.360">
    <property type="match status" value="1"/>
</dbReference>
<feature type="chain" id="PRO_5019459225" evidence="2">
    <location>
        <begin position="23"/>
        <end position="458"/>
    </location>
</feature>
<gene>
    <name evidence="4" type="ORF">D6858_01800</name>
</gene>
<dbReference type="SUPFAM" id="SSF55031">
    <property type="entry name" value="Bacterial exopeptidase dimerisation domain"/>
    <property type="match status" value="1"/>
</dbReference>
<evidence type="ECO:0000313" key="5">
    <source>
        <dbReference type="Proteomes" id="UP000284322"/>
    </source>
</evidence>
<proteinExistence type="predicted"/>
<comment type="caution">
    <text evidence="4">The sequence shown here is derived from an EMBL/GenBank/DDBJ whole genome shotgun (WGS) entry which is preliminary data.</text>
</comment>
<keyword evidence="5" id="KW-1185">Reference proteome</keyword>
<dbReference type="InterPro" id="IPR011650">
    <property type="entry name" value="Peptidase_M20_dimer"/>
</dbReference>
<dbReference type="OrthoDB" id="9777385at2"/>
<dbReference type="PANTHER" id="PTHR11014:SF63">
    <property type="entry name" value="METALLOPEPTIDASE, PUTATIVE (AFU_ORTHOLOGUE AFUA_6G09600)-RELATED"/>
    <property type="match status" value="1"/>
</dbReference>
<dbReference type="SUPFAM" id="SSF53187">
    <property type="entry name" value="Zn-dependent exopeptidases"/>
    <property type="match status" value="1"/>
</dbReference>
<dbReference type="Pfam" id="PF07687">
    <property type="entry name" value="M20_dimer"/>
    <property type="match status" value="1"/>
</dbReference>
<dbReference type="Gene3D" id="3.40.630.10">
    <property type="entry name" value="Zn peptidases"/>
    <property type="match status" value="1"/>
</dbReference>
<evidence type="ECO:0000256" key="1">
    <source>
        <dbReference type="ARBA" id="ARBA00022801"/>
    </source>
</evidence>
<dbReference type="GO" id="GO:0016787">
    <property type="term" value="F:hydrolase activity"/>
    <property type="evidence" value="ECO:0007669"/>
    <property type="project" value="UniProtKB-KW"/>
</dbReference>
<dbReference type="NCBIfam" id="TIGR01891">
    <property type="entry name" value="amidohydrolases"/>
    <property type="match status" value="1"/>
</dbReference>
<dbReference type="AlphaFoldDB" id="A0A419R5N5"/>
<protein>
    <submittedName>
        <fullName evidence="4">Amidohydrolase</fullName>
    </submittedName>
</protein>
<keyword evidence="1 4" id="KW-0378">Hydrolase</keyword>
<dbReference type="RefSeq" id="WP_120106647.1">
    <property type="nucleotide sequence ID" value="NZ_RAHJ01000004.1"/>
</dbReference>
<dbReference type="PANTHER" id="PTHR11014">
    <property type="entry name" value="PEPTIDASE M20 FAMILY MEMBER"/>
    <property type="match status" value="1"/>
</dbReference>
<organism evidence="4 5">
    <name type="scientific">Tsuneonella suprasediminis</name>
    <dbReference type="NCBI Taxonomy" id="2306996"/>
    <lineage>
        <taxon>Bacteria</taxon>
        <taxon>Pseudomonadati</taxon>
        <taxon>Pseudomonadota</taxon>
        <taxon>Alphaproteobacteria</taxon>
        <taxon>Sphingomonadales</taxon>
        <taxon>Erythrobacteraceae</taxon>
        <taxon>Tsuneonella</taxon>
    </lineage>
</organism>
<dbReference type="EMBL" id="RAHJ01000004">
    <property type="protein sequence ID" value="RJX70889.1"/>
    <property type="molecule type" value="Genomic_DNA"/>
</dbReference>
<dbReference type="Pfam" id="PF01546">
    <property type="entry name" value="Peptidase_M20"/>
    <property type="match status" value="1"/>
</dbReference>
<name>A0A419R5N5_9SPHN</name>
<evidence type="ECO:0000259" key="3">
    <source>
        <dbReference type="Pfam" id="PF07687"/>
    </source>
</evidence>
<accession>A0A419R5N5</accession>
<feature type="domain" description="Peptidase M20 dimerisation" evidence="3">
    <location>
        <begin position="237"/>
        <end position="328"/>
    </location>
</feature>
<dbReference type="InterPro" id="IPR036264">
    <property type="entry name" value="Bact_exopeptidase_dim_dom"/>
</dbReference>
<dbReference type="InterPro" id="IPR002933">
    <property type="entry name" value="Peptidase_M20"/>
</dbReference>